<protein>
    <submittedName>
        <fullName evidence="1">Uncharacterized protein</fullName>
    </submittedName>
</protein>
<accession>A0A919EZE2</accession>
<name>A0A919EZE2_9ACTN</name>
<sequence length="124" mass="13254">MAQPVPTEAVNAIDRLMNAADAFVAALQHAADQDTDHRGYWAGFVAQIKHVTEHGAAALQAPEALFLGAPEGSADRDRLLFLLQAEEALQPAAEAVFEASRAIGWDDATAARRGAQLAEHRNAR</sequence>
<evidence type="ECO:0000313" key="2">
    <source>
        <dbReference type="Proteomes" id="UP000619355"/>
    </source>
</evidence>
<gene>
    <name evidence="1" type="ORF">GCM10018980_51710</name>
</gene>
<keyword evidence="2" id="KW-1185">Reference proteome</keyword>
<comment type="caution">
    <text evidence="1">The sequence shown here is derived from an EMBL/GenBank/DDBJ whole genome shotgun (WGS) entry which is preliminary data.</text>
</comment>
<proteinExistence type="predicted"/>
<reference evidence="2" key="1">
    <citation type="journal article" date="2019" name="Int. J. Syst. Evol. Microbiol.">
        <title>The Global Catalogue of Microorganisms (GCM) 10K type strain sequencing project: providing services to taxonomists for standard genome sequencing and annotation.</title>
        <authorList>
            <consortium name="The Broad Institute Genomics Platform"/>
            <consortium name="The Broad Institute Genome Sequencing Center for Infectious Disease"/>
            <person name="Wu L."/>
            <person name="Ma J."/>
        </authorList>
    </citation>
    <scope>NUCLEOTIDE SEQUENCE [LARGE SCALE GENOMIC DNA]</scope>
    <source>
        <strain evidence="2">JCM 4253</strain>
    </source>
</reference>
<organism evidence="1 2">
    <name type="scientific">Streptomyces capoamus</name>
    <dbReference type="NCBI Taxonomy" id="68183"/>
    <lineage>
        <taxon>Bacteria</taxon>
        <taxon>Bacillati</taxon>
        <taxon>Actinomycetota</taxon>
        <taxon>Actinomycetes</taxon>
        <taxon>Kitasatosporales</taxon>
        <taxon>Streptomycetaceae</taxon>
        <taxon>Streptomyces</taxon>
    </lineage>
</organism>
<evidence type="ECO:0000313" key="1">
    <source>
        <dbReference type="EMBL" id="GHG62077.1"/>
    </source>
</evidence>
<dbReference type="RefSeq" id="WP_189984602.1">
    <property type="nucleotide sequence ID" value="NZ_BNBF01000017.1"/>
</dbReference>
<dbReference type="Proteomes" id="UP000619355">
    <property type="component" value="Unassembled WGS sequence"/>
</dbReference>
<dbReference type="AlphaFoldDB" id="A0A919EZE2"/>
<dbReference type="EMBL" id="BNBF01000017">
    <property type="protein sequence ID" value="GHG62077.1"/>
    <property type="molecule type" value="Genomic_DNA"/>
</dbReference>